<dbReference type="Proteomes" id="UP000190897">
    <property type="component" value="Unassembled WGS sequence"/>
</dbReference>
<dbReference type="GO" id="GO:0032259">
    <property type="term" value="P:methylation"/>
    <property type="evidence" value="ECO:0007669"/>
    <property type="project" value="UniProtKB-KW"/>
</dbReference>
<keyword evidence="2" id="KW-1185">Reference proteome</keyword>
<dbReference type="InterPro" id="IPR029063">
    <property type="entry name" value="SAM-dependent_MTases_sf"/>
</dbReference>
<protein>
    <submittedName>
        <fullName evidence="1">Methyltransferase domain-containing protein</fullName>
    </submittedName>
</protein>
<dbReference type="RefSeq" id="WP_082214495.1">
    <property type="nucleotide sequence ID" value="NZ_FUZA01000002.1"/>
</dbReference>
<dbReference type="OrthoDB" id="1422982at2"/>
<keyword evidence="1" id="KW-0489">Methyltransferase</keyword>
<dbReference type="SUPFAM" id="SSF53335">
    <property type="entry name" value="S-adenosyl-L-methionine-dependent methyltransferases"/>
    <property type="match status" value="1"/>
</dbReference>
<sequence length="199" mass="23318">MGLRTYIRENFIEDIKPYKPKHFSKPEKMLEIVSAWKGLELIIADIIDQFDLKKERCIEFGVEFGYSAVVFSNYFKNVTGVDTFEGDIHTVNKNEHFEETSRRLAPYTNIQLVKSDYKDWIATDDQRYNLAHVDIVHNYNETFECGLWAAQHSDCTIFHDTESFPEVRRAVKDLAKKTGHKLYNYPQHHGLGILVARKR</sequence>
<dbReference type="Gene3D" id="3.40.50.150">
    <property type="entry name" value="Vaccinia Virus protein VP39"/>
    <property type="match status" value="1"/>
</dbReference>
<proteinExistence type="predicted"/>
<dbReference type="Pfam" id="PF13578">
    <property type="entry name" value="Methyltransf_24"/>
    <property type="match status" value="1"/>
</dbReference>
<reference evidence="2" key="1">
    <citation type="submission" date="2017-02" db="EMBL/GenBank/DDBJ databases">
        <authorList>
            <person name="Varghese N."/>
            <person name="Submissions S."/>
        </authorList>
    </citation>
    <scope>NUCLEOTIDE SEQUENCE [LARGE SCALE GENOMIC DNA]</scope>
    <source>
        <strain evidence="2">DSM 22270</strain>
    </source>
</reference>
<accession>A0A1T5DWA5</accession>
<name>A0A1T5DWA5_9BACT</name>
<dbReference type="EMBL" id="FUZA01000002">
    <property type="protein sequence ID" value="SKB76098.1"/>
    <property type="molecule type" value="Genomic_DNA"/>
</dbReference>
<dbReference type="AlphaFoldDB" id="A0A1T5DWA5"/>
<keyword evidence="1" id="KW-0808">Transferase</keyword>
<evidence type="ECO:0000313" key="2">
    <source>
        <dbReference type="Proteomes" id="UP000190897"/>
    </source>
</evidence>
<organism evidence="1 2">
    <name type="scientific">Dyadobacter psychrophilus</name>
    <dbReference type="NCBI Taxonomy" id="651661"/>
    <lineage>
        <taxon>Bacteria</taxon>
        <taxon>Pseudomonadati</taxon>
        <taxon>Bacteroidota</taxon>
        <taxon>Cytophagia</taxon>
        <taxon>Cytophagales</taxon>
        <taxon>Spirosomataceae</taxon>
        <taxon>Dyadobacter</taxon>
    </lineage>
</organism>
<gene>
    <name evidence="1" type="ORF">SAMN05660293_01964</name>
</gene>
<dbReference type="GO" id="GO:0008168">
    <property type="term" value="F:methyltransferase activity"/>
    <property type="evidence" value="ECO:0007669"/>
    <property type="project" value="UniProtKB-KW"/>
</dbReference>
<evidence type="ECO:0000313" key="1">
    <source>
        <dbReference type="EMBL" id="SKB76098.1"/>
    </source>
</evidence>
<dbReference type="STRING" id="651661.SAMN05660293_01964"/>